<evidence type="ECO:0000313" key="2">
    <source>
        <dbReference type="EMBL" id="SPQ18895.1"/>
    </source>
</evidence>
<organism evidence="2 3">
    <name type="scientific">Thermothielavioides terrestris</name>
    <dbReference type="NCBI Taxonomy" id="2587410"/>
    <lineage>
        <taxon>Eukaryota</taxon>
        <taxon>Fungi</taxon>
        <taxon>Dikarya</taxon>
        <taxon>Ascomycota</taxon>
        <taxon>Pezizomycotina</taxon>
        <taxon>Sordariomycetes</taxon>
        <taxon>Sordariomycetidae</taxon>
        <taxon>Sordariales</taxon>
        <taxon>Chaetomiaceae</taxon>
        <taxon>Thermothielavioides</taxon>
    </lineage>
</organism>
<name>A0A3S4ETV3_9PEZI</name>
<dbReference type="Proteomes" id="UP000289323">
    <property type="component" value="Unassembled WGS sequence"/>
</dbReference>
<protein>
    <submittedName>
        <fullName evidence="2">19580264-b5b3-416f-a156-66681de4619c</fullName>
    </submittedName>
</protein>
<evidence type="ECO:0000256" key="1">
    <source>
        <dbReference type="SAM" id="MobiDB-lite"/>
    </source>
</evidence>
<dbReference type="AlphaFoldDB" id="A0A3S4ETV3"/>
<gene>
    <name evidence="2" type="ORF">TT172_LOCUS1314</name>
</gene>
<feature type="region of interest" description="Disordered" evidence="1">
    <location>
        <begin position="19"/>
        <end position="47"/>
    </location>
</feature>
<proteinExistence type="predicted"/>
<feature type="compositionally biased region" description="Pro residues" evidence="1">
    <location>
        <begin position="28"/>
        <end position="40"/>
    </location>
</feature>
<dbReference type="EMBL" id="OUUZ01000001">
    <property type="protein sequence ID" value="SPQ18895.1"/>
    <property type="molecule type" value="Genomic_DNA"/>
</dbReference>
<evidence type="ECO:0000313" key="3">
    <source>
        <dbReference type="Proteomes" id="UP000289323"/>
    </source>
</evidence>
<accession>A0A3S4ETV3</accession>
<sequence length="77" mass="8369">MATHLLSTLTDILNLPIPTTTITTTTTPSPPSVPPTPVPPSLRRGLPARHPRLAAQLARLDWRGVEAELPARSFARR</sequence>
<reference evidence="2 3" key="1">
    <citation type="submission" date="2018-04" db="EMBL/GenBank/DDBJ databases">
        <authorList>
            <person name="Huttner S."/>
            <person name="Dainat J."/>
        </authorList>
    </citation>
    <scope>NUCLEOTIDE SEQUENCE [LARGE SCALE GENOMIC DNA]</scope>
</reference>